<dbReference type="InterPro" id="IPR011712">
    <property type="entry name" value="Sig_transdc_His_kin_sub3_dim/P"/>
</dbReference>
<evidence type="ECO:0000313" key="11">
    <source>
        <dbReference type="EMBL" id="MCS7478280.1"/>
    </source>
</evidence>
<keyword evidence="5" id="KW-0547">Nucleotide-binding</keyword>
<evidence type="ECO:0000256" key="2">
    <source>
        <dbReference type="ARBA" id="ARBA00012438"/>
    </source>
</evidence>
<keyword evidence="8" id="KW-0902">Two-component regulatory system</keyword>
<dbReference type="GO" id="GO:0016020">
    <property type="term" value="C:membrane"/>
    <property type="evidence" value="ECO:0007669"/>
    <property type="project" value="InterPro"/>
</dbReference>
<comment type="catalytic activity">
    <reaction evidence="1">
        <text>ATP + protein L-histidine = ADP + protein N-phospho-L-histidine.</text>
        <dbReference type="EC" id="2.7.13.3"/>
    </reaction>
</comment>
<dbReference type="EC" id="2.7.13.3" evidence="2"/>
<feature type="transmembrane region" description="Helical" evidence="9">
    <location>
        <begin position="51"/>
        <end position="69"/>
    </location>
</feature>
<dbReference type="GO" id="GO:0046983">
    <property type="term" value="F:protein dimerization activity"/>
    <property type="evidence" value="ECO:0007669"/>
    <property type="project" value="InterPro"/>
</dbReference>
<proteinExistence type="predicted"/>
<dbReference type="Gene3D" id="3.30.565.10">
    <property type="entry name" value="Histidine kinase-like ATPase, C-terminal domain"/>
    <property type="match status" value="1"/>
</dbReference>
<dbReference type="GO" id="GO:0000155">
    <property type="term" value="F:phosphorelay sensor kinase activity"/>
    <property type="evidence" value="ECO:0007669"/>
    <property type="project" value="InterPro"/>
</dbReference>
<evidence type="ECO:0000256" key="6">
    <source>
        <dbReference type="ARBA" id="ARBA00022777"/>
    </source>
</evidence>
<feature type="transmembrane region" description="Helical" evidence="9">
    <location>
        <begin position="75"/>
        <end position="90"/>
    </location>
</feature>
<dbReference type="InterPro" id="IPR036890">
    <property type="entry name" value="HATPase_C_sf"/>
</dbReference>
<evidence type="ECO:0000256" key="3">
    <source>
        <dbReference type="ARBA" id="ARBA00022553"/>
    </source>
</evidence>
<gene>
    <name evidence="11" type="ORF">NZH93_15580</name>
</gene>
<evidence type="ECO:0000313" key="12">
    <source>
        <dbReference type="Proteomes" id="UP001141259"/>
    </source>
</evidence>
<dbReference type="PANTHER" id="PTHR24421:SF10">
    <property type="entry name" value="NITRATE_NITRITE SENSOR PROTEIN NARQ"/>
    <property type="match status" value="1"/>
</dbReference>
<evidence type="ECO:0000259" key="10">
    <source>
        <dbReference type="Pfam" id="PF07730"/>
    </source>
</evidence>
<accession>A0A9X2VKF2</accession>
<keyword evidence="12" id="KW-1185">Reference proteome</keyword>
<sequence length="472" mass="49996">MSRWRGRALPWLLIAVPAAAELAHRPVELLLSLALVGAAVVVFDRFPLPVLALATAAAAIPALVLSPVATSPVRLWPFLAAAVFGYLTGRGPGEARLVGMAVAGVVLAGLPVGMAVDVRERGGFGVLFGLYDWFVLVLILAVVVGVPWLAGRYRRQRLELHAAGVARAALVERDRIAREMHDSLGFELGLVALHAAALEVAPGLDERVRAQAGEVRAGVAAATERLHRIVGVLGAPEDTDVVALVGRATAAGQVVELDMPAPAVVSVAAVVHRVVREGLTNAARHAAGEAVVVRITNGAGRTTVVVENGLVDGKVRSGNGSGLAALRDEVGELDAGVRDGRFVLSALVSHDVAERRDRERPRVWRLVRVPLLAAGVVVVVGLALYAFVGSANRLDDGSYQSLHIGQQREDVVAVLPRFQILGDPERALPAPPGGAGCAHYWATVQTDDRLFYRLCFADDRLVLKETVPRSRR</sequence>
<keyword evidence="6 11" id="KW-0418">Kinase</keyword>
<comment type="caution">
    <text evidence="11">The sequence shown here is derived from an EMBL/GenBank/DDBJ whole genome shotgun (WGS) entry which is preliminary data.</text>
</comment>
<protein>
    <recommendedName>
        <fullName evidence="2">histidine kinase</fullName>
        <ecNumber evidence="2">2.7.13.3</ecNumber>
    </recommendedName>
</protein>
<dbReference type="Gene3D" id="1.20.5.1930">
    <property type="match status" value="1"/>
</dbReference>
<feature type="transmembrane region" description="Helical" evidence="9">
    <location>
        <begin position="128"/>
        <end position="150"/>
    </location>
</feature>
<evidence type="ECO:0000256" key="4">
    <source>
        <dbReference type="ARBA" id="ARBA00022679"/>
    </source>
</evidence>
<dbReference type="GO" id="GO:0005524">
    <property type="term" value="F:ATP binding"/>
    <property type="evidence" value="ECO:0007669"/>
    <property type="project" value="UniProtKB-KW"/>
</dbReference>
<evidence type="ECO:0000256" key="5">
    <source>
        <dbReference type="ARBA" id="ARBA00022741"/>
    </source>
</evidence>
<name>A0A9X2VKF2_9PSEU</name>
<dbReference type="AlphaFoldDB" id="A0A9X2VKF2"/>
<dbReference type="InterPro" id="IPR050482">
    <property type="entry name" value="Sensor_HK_TwoCompSys"/>
</dbReference>
<feature type="transmembrane region" description="Helical" evidence="9">
    <location>
        <begin position="97"/>
        <end position="116"/>
    </location>
</feature>
<keyword evidence="7" id="KW-0067">ATP-binding</keyword>
<organism evidence="11 12">
    <name type="scientific">Umezawaea endophytica</name>
    <dbReference type="NCBI Taxonomy" id="1654476"/>
    <lineage>
        <taxon>Bacteria</taxon>
        <taxon>Bacillati</taxon>
        <taxon>Actinomycetota</taxon>
        <taxon>Actinomycetes</taxon>
        <taxon>Pseudonocardiales</taxon>
        <taxon>Pseudonocardiaceae</taxon>
        <taxon>Umezawaea</taxon>
    </lineage>
</organism>
<dbReference type="RefSeq" id="WP_259623778.1">
    <property type="nucleotide sequence ID" value="NZ_JANYMP010000006.1"/>
</dbReference>
<dbReference type="PANTHER" id="PTHR24421">
    <property type="entry name" value="NITRATE/NITRITE SENSOR PROTEIN NARX-RELATED"/>
    <property type="match status" value="1"/>
</dbReference>
<evidence type="ECO:0000256" key="9">
    <source>
        <dbReference type="SAM" id="Phobius"/>
    </source>
</evidence>
<keyword evidence="3" id="KW-0597">Phosphoprotein</keyword>
<dbReference type="Pfam" id="PF07730">
    <property type="entry name" value="HisKA_3"/>
    <property type="match status" value="1"/>
</dbReference>
<evidence type="ECO:0000256" key="7">
    <source>
        <dbReference type="ARBA" id="ARBA00022840"/>
    </source>
</evidence>
<keyword evidence="9" id="KW-1133">Transmembrane helix</keyword>
<keyword evidence="4" id="KW-0808">Transferase</keyword>
<feature type="transmembrane region" description="Helical" evidence="9">
    <location>
        <begin position="366"/>
        <end position="388"/>
    </location>
</feature>
<evidence type="ECO:0000256" key="1">
    <source>
        <dbReference type="ARBA" id="ARBA00000085"/>
    </source>
</evidence>
<dbReference type="EMBL" id="JANYMP010000006">
    <property type="protein sequence ID" value="MCS7478280.1"/>
    <property type="molecule type" value="Genomic_DNA"/>
</dbReference>
<keyword evidence="9" id="KW-0812">Transmembrane</keyword>
<dbReference type="Proteomes" id="UP001141259">
    <property type="component" value="Unassembled WGS sequence"/>
</dbReference>
<dbReference type="SUPFAM" id="SSF55874">
    <property type="entry name" value="ATPase domain of HSP90 chaperone/DNA topoisomerase II/histidine kinase"/>
    <property type="match status" value="1"/>
</dbReference>
<evidence type="ECO:0000256" key="8">
    <source>
        <dbReference type="ARBA" id="ARBA00023012"/>
    </source>
</evidence>
<keyword evidence="9" id="KW-0472">Membrane</keyword>
<feature type="domain" description="Signal transduction histidine kinase subgroup 3 dimerisation and phosphoacceptor" evidence="10">
    <location>
        <begin position="172"/>
        <end position="236"/>
    </location>
</feature>
<reference evidence="11" key="1">
    <citation type="submission" date="2022-08" db="EMBL/GenBank/DDBJ databases">
        <authorList>
            <person name="Tistechok S."/>
            <person name="Samborskyy M."/>
            <person name="Roman I."/>
        </authorList>
    </citation>
    <scope>NUCLEOTIDE SEQUENCE</scope>
    <source>
        <strain evidence="11">DSM 103496</strain>
    </source>
</reference>